<dbReference type="GO" id="GO:0032467">
    <property type="term" value="P:positive regulation of cytokinesis"/>
    <property type="evidence" value="ECO:0007669"/>
    <property type="project" value="TreeGrafter"/>
</dbReference>
<name>A0A2P6SL41_ROSCH</name>
<evidence type="ECO:0000313" key="1">
    <source>
        <dbReference type="EMBL" id="PRQ59382.1"/>
    </source>
</evidence>
<dbReference type="GO" id="GO:0000919">
    <property type="term" value="P:cell plate assembly"/>
    <property type="evidence" value="ECO:0007669"/>
    <property type="project" value="TreeGrafter"/>
</dbReference>
<dbReference type="EMBL" id="PDCK01000039">
    <property type="protein sequence ID" value="PRQ59382.1"/>
    <property type="molecule type" value="Genomic_DNA"/>
</dbReference>
<dbReference type="GO" id="GO:0010968">
    <property type="term" value="P:regulation of microtubule nucleation"/>
    <property type="evidence" value="ECO:0007669"/>
    <property type="project" value="InterPro"/>
</dbReference>
<gene>
    <name evidence="1" type="ORF">RchiOBHm_Chr1g0369591</name>
</gene>
<reference evidence="1 2" key="1">
    <citation type="journal article" date="2018" name="Nat. Genet.">
        <title>The Rosa genome provides new insights in the design of modern roses.</title>
        <authorList>
            <person name="Bendahmane M."/>
        </authorList>
    </citation>
    <scope>NUCLEOTIDE SEQUENCE [LARGE SCALE GENOMIC DNA]</scope>
    <source>
        <strain evidence="2">cv. Old Blush</strain>
    </source>
</reference>
<protein>
    <submittedName>
        <fullName evidence="1">Uncharacterized protein</fullName>
    </submittedName>
</protein>
<organism evidence="1 2">
    <name type="scientific">Rosa chinensis</name>
    <name type="common">China rose</name>
    <dbReference type="NCBI Taxonomy" id="74649"/>
    <lineage>
        <taxon>Eukaryota</taxon>
        <taxon>Viridiplantae</taxon>
        <taxon>Streptophyta</taxon>
        <taxon>Embryophyta</taxon>
        <taxon>Tracheophyta</taxon>
        <taxon>Spermatophyta</taxon>
        <taxon>Magnoliopsida</taxon>
        <taxon>eudicotyledons</taxon>
        <taxon>Gunneridae</taxon>
        <taxon>Pentapetalae</taxon>
        <taxon>rosids</taxon>
        <taxon>fabids</taxon>
        <taxon>Rosales</taxon>
        <taxon>Rosaceae</taxon>
        <taxon>Rosoideae</taxon>
        <taxon>Rosoideae incertae sedis</taxon>
        <taxon>Rosa</taxon>
    </lineage>
</organism>
<dbReference type="PANTHER" id="PTHR45096:SF1">
    <property type="entry name" value="PROTEIN NEDD1"/>
    <property type="match status" value="1"/>
</dbReference>
<comment type="caution">
    <text evidence="1">The sequence shown here is derived from an EMBL/GenBank/DDBJ whole genome shotgun (WGS) entry which is preliminary data.</text>
</comment>
<dbReference type="Gramene" id="PRQ59382">
    <property type="protein sequence ID" value="PRQ59382"/>
    <property type="gene ID" value="RchiOBHm_Chr1g0369591"/>
</dbReference>
<dbReference type="AlphaFoldDB" id="A0A2P6SL41"/>
<sequence>MNGGTSELRKAPEQDVSREFLYVSNFQFTLEETLDSFQKSVCEDMRNLHIEILRQFNMQAMEMSTVTSKILANQAEVWKKLISLERKPAASAIFLALVKIVFSVNDLLCGLEYVCCLCCTICLSFMGFCSLGTFELLK</sequence>
<dbReference type="GO" id="GO:0140496">
    <property type="term" value="F:gamma-tubulin complex binding"/>
    <property type="evidence" value="ECO:0007669"/>
    <property type="project" value="InterPro"/>
</dbReference>
<proteinExistence type="predicted"/>
<accession>A0A2P6SL41</accession>
<evidence type="ECO:0000313" key="2">
    <source>
        <dbReference type="Proteomes" id="UP000238479"/>
    </source>
</evidence>
<dbReference type="STRING" id="74649.A0A2P6SL41"/>
<dbReference type="GO" id="GO:2000694">
    <property type="term" value="P:regulation of phragmoplast microtubule organization"/>
    <property type="evidence" value="ECO:0007669"/>
    <property type="project" value="TreeGrafter"/>
</dbReference>
<dbReference type="GO" id="GO:0060236">
    <property type="term" value="P:regulation of mitotic spindle organization"/>
    <property type="evidence" value="ECO:0007669"/>
    <property type="project" value="TreeGrafter"/>
</dbReference>
<dbReference type="InterPro" id="IPR044621">
    <property type="entry name" value="NEDD1"/>
</dbReference>
<keyword evidence="2" id="KW-1185">Reference proteome</keyword>
<dbReference type="GO" id="GO:0005828">
    <property type="term" value="C:kinetochore microtubule"/>
    <property type="evidence" value="ECO:0007669"/>
    <property type="project" value="TreeGrafter"/>
</dbReference>
<dbReference type="PANTHER" id="PTHR45096">
    <property type="entry name" value="PROTEIN NEDD1"/>
    <property type="match status" value="1"/>
</dbReference>
<dbReference type="Proteomes" id="UP000238479">
    <property type="component" value="Chromosome 1"/>
</dbReference>